<sequence>MVIKSKHLHPDTLVFDLEDSVAGHRKSAARRIVFQALQDAPERSPELCVRINPPSEDQSLAASDLDVIMQSGRLQAILIPKVESAEDVVFVVNKISESKPAYVPPLAVIVSVESAHSLCNLPEIIAASQKHIETHLSDGIVKIAAVLFASEDYCATTGVKRTLSRKGLWYPRAAMVTTAKGMGLEAIDMVCIDYKKQEYLLEECEEGAEFGFDGKQAIHPAQIATINAVFSPTKQGQGNPFGIHRGCGTPKQGRYNSHA</sequence>
<dbReference type="STRING" id="2020962.A0A2N1JGZ9"/>
<dbReference type="InterPro" id="IPR040442">
    <property type="entry name" value="Pyrv_kinase-like_dom_sf"/>
</dbReference>
<dbReference type="GO" id="GO:0000287">
    <property type="term" value="F:magnesium ion binding"/>
    <property type="evidence" value="ECO:0007669"/>
    <property type="project" value="TreeGrafter"/>
</dbReference>
<dbReference type="InterPro" id="IPR005000">
    <property type="entry name" value="Aldolase/citrate-lyase_domain"/>
</dbReference>
<keyword evidence="9" id="KW-1185">Reference proteome</keyword>
<reference evidence="8 9" key="1">
    <citation type="submission" date="2017-10" db="EMBL/GenBank/DDBJ databases">
        <title>A novel species of cold-tolerant Malassezia isolated from bats.</title>
        <authorList>
            <person name="Lorch J.M."/>
            <person name="Palmer J.M."/>
            <person name="Vanderwolf K.J."/>
            <person name="Schmidt K.Z."/>
            <person name="Verant M.L."/>
            <person name="Weller T.J."/>
            <person name="Blehert D.S."/>
        </authorList>
    </citation>
    <scope>NUCLEOTIDE SEQUENCE [LARGE SCALE GENOMIC DNA]</scope>
    <source>
        <strain evidence="8 9">NWHC:44797-103</strain>
    </source>
</reference>
<dbReference type="GO" id="GO:0006107">
    <property type="term" value="P:oxaloacetate metabolic process"/>
    <property type="evidence" value="ECO:0007669"/>
    <property type="project" value="TreeGrafter"/>
</dbReference>
<dbReference type="InterPro" id="IPR011206">
    <property type="entry name" value="Citrate_lyase_beta/mcl1/mcl2"/>
</dbReference>
<evidence type="ECO:0000256" key="2">
    <source>
        <dbReference type="ARBA" id="ARBA00022723"/>
    </source>
</evidence>
<keyword evidence="3 5" id="KW-0460">Magnesium</keyword>
<dbReference type="Gene3D" id="3.20.20.60">
    <property type="entry name" value="Phosphoenolpyruvate-binding domains"/>
    <property type="match status" value="1"/>
</dbReference>
<dbReference type="EMBL" id="KZ454987">
    <property type="protein sequence ID" value="PKI85818.1"/>
    <property type="molecule type" value="Genomic_DNA"/>
</dbReference>
<evidence type="ECO:0000256" key="1">
    <source>
        <dbReference type="ARBA" id="ARBA00001946"/>
    </source>
</evidence>
<dbReference type="InterPro" id="IPR015813">
    <property type="entry name" value="Pyrv/PenolPyrv_kinase-like_dom"/>
</dbReference>
<comment type="cofactor">
    <cofactor evidence="1">
        <name>Mg(2+)</name>
        <dbReference type="ChEBI" id="CHEBI:18420"/>
    </cofactor>
</comment>
<dbReference type="Proteomes" id="UP000232875">
    <property type="component" value="Unassembled WGS sequence"/>
</dbReference>
<dbReference type="AlphaFoldDB" id="A0A2N1JGZ9"/>
<dbReference type="GO" id="GO:0003824">
    <property type="term" value="F:catalytic activity"/>
    <property type="evidence" value="ECO:0007669"/>
    <property type="project" value="InterPro"/>
</dbReference>
<feature type="binding site" evidence="4">
    <location>
        <position position="50"/>
    </location>
    <ligand>
        <name>substrate</name>
    </ligand>
</feature>
<evidence type="ECO:0000313" key="9">
    <source>
        <dbReference type="Proteomes" id="UP000232875"/>
    </source>
</evidence>
<feature type="domain" description="HpcH/HpaI aldolase/citrate lyase" evidence="7">
    <location>
        <begin position="1"/>
        <end position="220"/>
    </location>
</feature>
<dbReference type="PANTHER" id="PTHR32308">
    <property type="entry name" value="LYASE BETA SUBUNIT, PUTATIVE (AFU_ORTHOLOGUE AFUA_4G13030)-RELATED"/>
    <property type="match status" value="1"/>
</dbReference>
<dbReference type="PANTHER" id="PTHR32308:SF0">
    <property type="entry name" value="HPCH_HPAI ALDOLASE_CITRATE LYASE DOMAIN-CONTAINING PROTEIN"/>
    <property type="match status" value="1"/>
</dbReference>
<protein>
    <recommendedName>
        <fullName evidence="7">HpcH/HpaI aldolase/citrate lyase domain-containing protein</fullName>
    </recommendedName>
</protein>
<name>A0A2N1JGZ9_9BASI</name>
<dbReference type="Pfam" id="PF03328">
    <property type="entry name" value="HpcH_HpaI"/>
    <property type="match status" value="1"/>
</dbReference>
<dbReference type="SUPFAM" id="SSF51621">
    <property type="entry name" value="Phosphoenolpyruvate/pyruvate domain"/>
    <property type="match status" value="1"/>
</dbReference>
<evidence type="ECO:0000256" key="6">
    <source>
        <dbReference type="SAM" id="MobiDB-lite"/>
    </source>
</evidence>
<evidence type="ECO:0000313" key="8">
    <source>
        <dbReference type="EMBL" id="PKI85818.1"/>
    </source>
</evidence>
<organism evidence="8 9">
    <name type="scientific">Malassezia vespertilionis</name>
    <dbReference type="NCBI Taxonomy" id="2020962"/>
    <lineage>
        <taxon>Eukaryota</taxon>
        <taxon>Fungi</taxon>
        <taxon>Dikarya</taxon>
        <taxon>Basidiomycota</taxon>
        <taxon>Ustilaginomycotina</taxon>
        <taxon>Malasseziomycetes</taxon>
        <taxon>Malasseziales</taxon>
        <taxon>Malasseziaceae</taxon>
        <taxon>Malassezia</taxon>
    </lineage>
</organism>
<evidence type="ECO:0000256" key="3">
    <source>
        <dbReference type="ARBA" id="ARBA00022842"/>
    </source>
</evidence>
<evidence type="ECO:0000256" key="5">
    <source>
        <dbReference type="PIRSR" id="PIRSR015582-2"/>
    </source>
</evidence>
<feature type="region of interest" description="Disordered" evidence="6">
    <location>
        <begin position="238"/>
        <end position="259"/>
    </location>
</feature>
<dbReference type="OrthoDB" id="1773at2759"/>
<keyword evidence="2 5" id="KW-0479">Metal-binding</keyword>
<accession>A0A2N1JGZ9</accession>
<feature type="binding site" evidence="5">
    <location>
        <position position="113"/>
    </location>
    <ligand>
        <name>Mg(2+)</name>
        <dbReference type="ChEBI" id="CHEBI:18420"/>
    </ligand>
</feature>
<feature type="binding site" evidence="4">
    <location>
        <position position="113"/>
    </location>
    <ligand>
        <name>substrate</name>
    </ligand>
</feature>
<evidence type="ECO:0000256" key="4">
    <source>
        <dbReference type="PIRSR" id="PIRSR015582-1"/>
    </source>
</evidence>
<gene>
    <name evidence="8" type="ORF">MVES_000397</name>
</gene>
<feature type="binding site" evidence="5">
    <location>
        <position position="152"/>
    </location>
    <ligand>
        <name>Mg(2+)</name>
        <dbReference type="ChEBI" id="CHEBI:18420"/>
    </ligand>
</feature>
<proteinExistence type="predicted"/>
<evidence type="ECO:0000259" key="7">
    <source>
        <dbReference type="Pfam" id="PF03328"/>
    </source>
</evidence>
<dbReference type="PIRSF" id="PIRSF015582">
    <property type="entry name" value="Cit_lyase_B"/>
    <property type="match status" value="1"/>
</dbReference>